<dbReference type="GO" id="GO:0003676">
    <property type="term" value="F:nucleic acid binding"/>
    <property type="evidence" value="ECO:0007669"/>
    <property type="project" value="InterPro"/>
</dbReference>
<comment type="caution">
    <text evidence="3">The sequence shown here is derived from an EMBL/GenBank/DDBJ whole genome shotgun (WGS) entry which is preliminary data.</text>
</comment>
<accession>A0A917YSX2</accession>
<evidence type="ECO:0000259" key="2">
    <source>
        <dbReference type="PROSITE" id="PS50994"/>
    </source>
</evidence>
<dbReference type="GO" id="GO:0015074">
    <property type="term" value="P:DNA integration"/>
    <property type="evidence" value="ECO:0007669"/>
    <property type="project" value="InterPro"/>
</dbReference>
<evidence type="ECO:0000256" key="1">
    <source>
        <dbReference type="ARBA" id="ARBA00002286"/>
    </source>
</evidence>
<dbReference type="InterPro" id="IPR001584">
    <property type="entry name" value="Integrase_cat-core"/>
</dbReference>
<protein>
    <submittedName>
        <fullName evidence="3">Integrase</fullName>
    </submittedName>
</protein>
<dbReference type="Pfam" id="PF13333">
    <property type="entry name" value="rve_2"/>
    <property type="match status" value="1"/>
</dbReference>
<dbReference type="SUPFAM" id="SSF53098">
    <property type="entry name" value="Ribonuclease H-like"/>
    <property type="match status" value="1"/>
</dbReference>
<dbReference type="InterPro" id="IPR025948">
    <property type="entry name" value="HTH-like_dom"/>
</dbReference>
<dbReference type="Pfam" id="PF13276">
    <property type="entry name" value="HTH_21"/>
    <property type="match status" value="1"/>
</dbReference>
<dbReference type="InterPro" id="IPR050900">
    <property type="entry name" value="Transposase_IS3/IS150/IS904"/>
</dbReference>
<dbReference type="Pfam" id="PF00665">
    <property type="entry name" value="rve"/>
    <property type="match status" value="1"/>
</dbReference>
<sequence>MSVAAFICSQKTEYGIDHIVSGRALGVSQAWFYKWKKRIGQVAPTAREQRRAALDEEIKRLFDASGGTYGSPRITRDLHAGGWRVSENTVAVRMAELGLAGQPPKKRRSLTRQGKRKAAPDLVGRKFTAVAPDVLWVGDGTMIDTDEGPLYLATFEDLFSRRLLGYAMSEHHDAALTVASLQMAVAVRGGDVDGVIFPSDRGSEYTAARYQAECHKHGVVQSMGRVGCALDSTASEAFNSTLKVEYVHRQRFRTRAEARLKIATWITDFYNAKRRHSANDGLPPVTFERQIKKRQASAALLRAAVA</sequence>
<name>A0A917YSX2_9ACTN</name>
<dbReference type="InterPro" id="IPR012337">
    <property type="entry name" value="RNaseH-like_sf"/>
</dbReference>
<dbReference type="PANTHER" id="PTHR46889:SF4">
    <property type="entry name" value="TRANSPOSASE INSO FOR INSERTION SEQUENCE ELEMENT IS911B-RELATED"/>
    <property type="match status" value="1"/>
</dbReference>
<reference evidence="3" key="1">
    <citation type="journal article" date="2014" name="Int. J. Syst. Evol. Microbiol.">
        <title>Complete genome sequence of Corynebacterium casei LMG S-19264T (=DSM 44701T), isolated from a smear-ripened cheese.</title>
        <authorList>
            <consortium name="US DOE Joint Genome Institute (JGI-PGF)"/>
            <person name="Walter F."/>
            <person name="Albersmeier A."/>
            <person name="Kalinowski J."/>
            <person name="Ruckert C."/>
        </authorList>
    </citation>
    <scope>NUCLEOTIDE SEQUENCE</scope>
    <source>
        <strain evidence="3">CGMCC 4.7368</strain>
    </source>
</reference>
<dbReference type="NCBIfam" id="NF033516">
    <property type="entry name" value="transpos_IS3"/>
    <property type="match status" value="1"/>
</dbReference>
<feature type="domain" description="Integrase catalytic" evidence="2">
    <location>
        <begin position="128"/>
        <end position="291"/>
    </location>
</feature>
<organism evidence="3 4">
    <name type="scientific">Nonomuraea cavernae</name>
    <dbReference type="NCBI Taxonomy" id="2045107"/>
    <lineage>
        <taxon>Bacteria</taxon>
        <taxon>Bacillati</taxon>
        <taxon>Actinomycetota</taxon>
        <taxon>Actinomycetes</taxon>
        <taxon>Streptosporangiales</taxon>
        <taxon>Streptosporangiaceae</taxon>
        <taxon>Nonomuraea</taxon>
    </lineage>
</organism>
<reference evidence="3" key="2">
    <citation type="submission" date="2020-09" db="EMBL/GenBank/DDBJ databases">
        <authorList>
            <person name="Sun Q."/>
            <person name="Zhou Y."/>
        </authorList>
    </citation>
    <scope>NUCLEOTIDE SEQUENCE</scope>
    <source>
        <strain evidence="3">CGMCC 4.7368</strain>
    </source>
</reference>
<dbReference type="Gene3D" id="3.30.420.10">
    <property type="entry name" value="Ribonuclease H-like superfamily/Ribonuclease H"/>
    <property type="match status" value="1"/>
</dbReference>
<dbReference type="InterPro" id="IPR048020">
    <property type="entry name" value="Transpos_IS3"/>
</dbReference>
<keyword evidence="4" id="KW-1185">Reference proteome</keyword>
<dbReference type="InterPro" id="IPR036397">
    <property type="entry name" value="RNaseH_sf"/>
</dbReference>
<comment type="function">
    <text evidence="1">Involved in the transposition of the insertion sequence.</text>
</comment>
<dbReference type="RefSeq" id="WP_189123231.1">
    <property type="nucleotide sequence ID" value="NZ_BMNH01000003.1"/>
</dbReference>
<evidence type="ECO:0000313" key="4">
    <source>
        <dbReference type="Proteomes" id="UP000646523"/>
    </source>
</evidence>
<dbReference type="AlphaFoldDB" id="A0A917YSX2"/>
<dbReference type="Proteomes" id="UP000646523">
    <property type="component" value="Unassembled WGS sequence"/>
</dbReference>
<dbReference type="PROSITE" id="PS50994">
    <property type="entry name" value="INTEGRASE"/>
    <property type="match status" value="1"/>
</dbReference>
<evidence type="ECO:0000313" key="3">
    <source>
        <dbReference type="EMBL" id="GGO64706.1"/>
    </source>
</evidence>
<gene>
    <name evidence="3" type="ORF">GCM10012289_14680</name>
</gene>
<dbReference type="PANTHER" id="PTHR46889">
    <property type="entry name" value="TRANSPOSASE INSF FOR INSERTION SEQUENCE IS3B-RELATED"/>
    <property type="match status" value="1"/>
</dbReference>
<dbReference type="EMBL" id="BMNH01000003">
    <property type="protein sequence ID" value="GGO64706.1"/>
    <property type="molecule type" value="Genomic_DNA"/>
</dbReference>
<proteinExistence type="predicted"/>